<keyword evidence="1" id="KW-1133">Transmembrane helix</keyword>
<feature type="transmembrane region" description="Helical" evidence="1">
    <location>
        <begin position="64"/>
        <end position="84"/>
    </location>
</feature>
<dbReference type="Pfam" id="PF04341">
    <property type="entry name" value="DUF485"/>
    <property type="match status" value="1"/>
</dbReference>
<dbReference type="PANTHER" id="PTHR38441">
    <property type="entry name" value="INTEGRAL MEMBRANE PROTEIN-RELATED"/>
    <property type="match status" value="1"/>
</dbReference>
<reference evidence="2" key="1">
    <citation type="submission" date="2023-12" db="EMBL/GenBank/DDBJ databases">
        <title>Fervidustalea candida gen. nov., sp. nov., a novel member of the family Paenibacillaceae isolated from a geothermal area.</title>
        <authorList>
            <person name="Li W.-J."/>
            <person name="Jiao J.-Y."/>
            <person name="Chen Y."/>
        </authorList>
    </citation>
    <scope>NUCLEOTIDE SEQUENCE</scope>
    <source>
        <strain evidence="2">SYSU GA230002</strain>
    </source>
</reference>
<keyword evidence="1" id="KW-0472">Membrane</keyword>
<evidence type="ECO:0000256" key="1">
    <source>
        <dbReference type="SAM" id="Phobius"/>
    </source>
</evidence>
<evidence type="ECO:0000313" key="3">
    <source>
        <dbReference type="Proteomes" id="UP001310386"/>
    </source>
</evidence>
<keyword evidence="1" id="KW-0812">Transmembrane</keyword>
<keyword evidence="3" id="KW-1185">Reference proteome</keyword>
<dbReference type="RefSeq" id="WP_371754040.1">
    <property type="nucleotide sequence ID" value="NZ_JAYJLD010000011.1"/>
</dbReference>
<name>A0ABU5ZHD4_9BACL</name>
<dbReference type="PANTHER" id="PTHR38441:SF1">
    <property type="entry name" value="MEMBRANE PROTEIN"/>
    <property type="match status" value="1"/>
</dbReference>
<dbReference type="Proteomes" id="UP001310386">
    <property type="component" value="Unassembled WGS sequence"/>
</dbReference>
<sequence length="109" mass="12518">MVTNSKKADWGVIRQSSAFHHLMQQKKAFILPSTIFFMVFYFILPVLTAFTSSLDGKVIGAINWAYIYAFAQFIMTWVLSHMYLKKAREFDQLAKKVKDDVEGKGESAK</sequence>
<evidence type="ECO:0000313" key="2">
    <source>
        <dbReference type="EMBL" id="MEB3101918.1"/>
    </source>
</evidence>
<proteinExistence type="predicted"/>
<comment type="caution">
    <text evidence="2">The sequence shown here is derived from an EMBL/GenBank/DDBJ whole genome shotgun (WGS) entry which is preliminary data.</text>
</comment>
<protein>
    <submittedName>
        <fullName evidence="2">DUF485 domain-containing protein</fullName>
    </submittedName>
</protein>
<gene>
    <name evidence="2" type="ORF">VF724_09600</name>
</gene>
<dbReference type="EMBL" id="JAYJLD010000011">
    <property type="protein sequence ID" value="MEB3101918.1"/>
    <property type="molecule type" value="Genomic_DNA"/>
</dbReference>
<feature type="transmembrane region" description="Helical" evidence="1">
    <location>
        <begin position="29"/>
        <end position="52"/>
    </location>
</feature>
<accession>A0ABU5ZHD4</accession>
<organism evidence="2 3">
    <name type="scientific">Ferviditalea candida</name>
    <dbReference type="NCBI Taxonomy" id="3108399"/>
    <lineage>
        <taxon>Bacteria</taxon>
        <taxon>Bacillati</taxon>
        <taxon>Bacillota</taxon>
        <taxon>Bacilli</taxon>
        <taxon>Bacillales</taxon>
        <taxon>Paenibacillaceae</taxon>
        <taxon>Ferviditalea</taxon>
    </lineage>
</organism>
<dbReference type="InterPro" id="IPR007436">
    <property type="entry name" value="DUF485"/>
</dbReference>